<keyword evidence="2" id="KW-1185">Reference proteome</keyword>
<dbReference type="eggNOG" id="COG4544">
    <property type="taxonomic scope" value="Bacteria"/>
</dbReference>
<dbReference type="Proteomes" id="UP000006786">
    <property type="component" value="Unassembled WGS sequence"/>
</dbReference>
<evidence type="ECO:0000313" key="1">
    <source>
        <dbReference type="EMBL" id="EKF19830.1"/>
    </source>
</evidence>
<dbReference type="AlphaFoldDB" id="K2MGK2"/>
<dbReference type="STRING" id="391937.NA2_05798"/>
<evidence type="ECO:0000313" key="2">
    <source>
        <dbReference type="Proteomes" id="UP000006786"/>
    </source>
</evidence>
<reference evidence="1 2" key="1">
    <citation type="journal article" date="2012" name="J. Bacteriol.">
        <title>Genome Sequence of Nitratireductor pacificus Type Strain pht-3B.</title>
        <authorList>
            <person name="Lai Q."/>
            <person name="Li G."/>
            <person name="Shao Z."/>
        </authorList>
    </citation>
    <scope>NUCLEOTIDE SEQUENCE [LARGE SCALE GENOMIC DNA]</scope>
    <source>
        <strain evidence="2">pht-3B</strain>
    </source>
</reference>
<name>K2MGK2_9HYPH</name>
<dbReference type="InterPro" id="IPR027417">
    <property type="entry name" value="P-loop_NTPase"/>
</dbReference>
<organism evidence="1 2">
    <name type="scientific">Nitratireductor pacificus pht-3B</name>
    <dbReference type="NCBI Taxonomy" id="391937"/>
    <lineage>
        <taxon>Bacteria</taxon>
        <taxon>Pseudomonadati</taxon>
        <taxon>Pseudomonadota</taxon>
        <taxon>Alphaproteobacteria</taxon>
        <taxon>Hyphomicrobiales</taxon>
        <taxon>Phyllobacteriaceae</taxon>
        <taxon>Nitratireductor</taxon>
    </lineage>
</organism>
<dbReference type="Gene3D" id="3.40.50.300">
    <property type="entry name" value="P-loop containing nucleotide triphosphate hydrolases"/>
    <property type="match status" value="1"/>
</dbReference>
<proteinExistence type="predicted"/>
<protein>
    <submittedName>
        <fullName evidence="1">Inducible mutagenesis protein A</fullName>
    </submittedName>
</protein>
<dbReference type="PATRIC" id="fig|391937.3.peg.1193"/>
<dbReference type="SUPFAM" id="SSF52540">
    <property type="entry name" value="P-loop containing nucleoside triphosphate hydrolases"/>
    <property type="match status" value="1"/>
</dbReference>
<gene>
    <name evidence="1" type="ORF">NA2_05798</name>
</gene>
<dbReference type="RefSeq" id="WP_008595246.1">
    <property type="nucleotide sequence ID" value="NZ_AMRM01000005.1"/>
</dbReference>
<dbReference type="EMBL" id="AMRM01000005">
    <property type="protein sequence ID" value="EKF19830.1"/>
    <property type="molecule type" value="Genomic_DNA"/>
</dbReference>
<dbReference type="OrthoDB" id="7202530at2"/>
<comment type="caution">
    <text evidence="1">The sequence shown here is derived from an EMBL/GenBank/DDBJ whole genome shotgun (WGS) entry which is preliminary data.</text>
</comment>
<sequence length="282" mass="30109">MKHAFDIEALRRRIATQERLTPVRRPAVPLGPAALDAALPAHGLATGALHELVPAAHGDFAAGIGFGFCLLARIARSRAGQVLWAVPAHLEHREGGLYPPGLAALGFDPGRLIQVTARKPIDILWALEEALGHAPLAAVVGVLPEKARDYDFPASRRLALRAAAQGVTALILREREVPGMSTAAETRWSIASLPSRLEGMTSRAGAGFGPGAPRWQIKLTKCRKGTSGGRSDGWSAGWHGGRPDNWDVEWDHETLSFRLPPPLADRAPAWASGIDSSWAEAS</sequence>
<accession>K2MGK2</accession>